<name>A0A2U1PU89_ARTAN</name>
<evidence type="ECO:0000313" key="2">
    <source>
        <dbReference type="Proteomes" id="UP000245207"/>
    </source>
</evidence>
<proteinExistence type="predicted"/>
<accession>A0A2U1PU89</accession>
<gene>
    <name evidence="1" type="ORF">CTI12_AA034700</name>
</gene>
<protein>
    <submittedName>
        <fullName evidence="1">Uncharacterized protein</fullName>
    </submittedName>
</protein>
<keyword evidence="2" id="KW-1185">Reference proteome</keyword>
<reference evidence="1 2" key="1">
    <citation type="journal article" date="2018" name="Mol. Plant">
        <title>The genome of Artemisia annua provides insight into the evolution of Asteraceae family and artemisinin biosynthesis.</title>
        <authorList>
            <person name="Shen Q."/>
            <person name="Zhang L."/>
            <person name="Liao Z."/>
            <person name="Wang S."/>
            <person name="Yan T."/>
            <person name="Shi P."/>
            <person name="Liu M."/>
            <person name="Fu X."/>
            <person name="Pan Q."/>
            <person name="Wang Y."/>
            <person name="Lv Z."/>
            <person name="Lu X."/>
            <person name="Zhang F."/>
            <person name="Jiang W."/>
            <person name="Ma Y."/>
            <person name="Chen M."/>
            <person name="Hao X."/>
            <person name="Li L."/>
            <person name="Tang Y."/>
            <person name="Lv G."/>
            <person name="Zhou Y."/>
            <person name="Sun X."/>
            <person name="Brodelius P.E."/>
            <person name="Rose J.K.C."/>
            <person name="Tang K."/>
        </authorList>
    </citation>
    <scope>NUCLEOTIDE SEQUENCE [LARGE SCALE GENOMIC DNA]</scope>
    <source>
        <strain evidence="2">cv. Huhao1</strain>
        <tissue evidence="1">Leaf</tissue>
    </source>
</reference>
<dbReference type="AlphaFoldDB" id="A0A2U1PU89"/>
<dbReference type="EMBL" id="PKPP01000733">
    <property type="protein sequence ID" value="PWA89293.1"/>
    <property type="molecule type" value="Genomic_DNA"/>
</dbReference>
<sequence length="113" mass="12921">MTTSSMKNKQYRGKGIEQLVRLRCLQERWNKMTEMAPPPPFNTFAPPQLNGAFQFRQPPVNYFNGVAPHRNMTNNELSSSQNNSYFKCVSDGCGACYKNLMDLVQRSDIPINI</sequence>
<evidence type="ECO:0000313" key="1">
    <source>
        <dbReference type="EMBL" id="PWA89293.1"/>
    </source>
</evidence>
<dbReference type="Proteomes" id="UP000245207">
    <property type="component" value="Unassembled WGS sequence"/>
</dbReference>
<organism evidence="1 2">
    <name type="scientific">Artemisia annua</name>
    <name type="common">Sweet wormwood</name>
    <dbReference type="NCBI Taxonomy" id="35608"/>
    <lineage>
        <taxon>Eukaryota</taxon>
        <taxon>Viridiplantae</taxon>
        <taxon>Streptophyta</taxon>
        <taxon>Embryophyta</taxon>
        <taxon>Tracheophyta</taxon>
        <taxon>Spermatophyta</taxon>
        <taxon>Magnoliopsida</taxon>
        <taxon>eudicotyledons</taxon>
        <taxon>Gunneridae</taxon>
        <taxon>Pentapetalae</taxon>
        <taxon>asterids</taxon>
        <taxon>campanulids</taxon>
        <taxon>Asterales</taxon>
        <taxon>Asteraceae</taxon>
        <taxon>Asteroideae</taxon>
        <taxon>Anthemideae</taxon>
        <taxon>Artemisiinae</taxon>
        <taxon>Artemisia</taxon>
    </lineage>
</organism>
<comment type="caution">
    <text evidence="1">The sequence shown here is derived from an EMBL/GenBank/DDBJ whole genome shotgun (WGS) entry which is preliminary data.</text>
</comment>